<gene>
    <name evidence="5" type="ORF">CVLEPA_LOCUS5359</name>
</gene>
<dbReference type="InterPro" id="IPR038178">
    <property type="entry name" value="Kringle_sf"/>
</dbReference>
<dbReference type="PROSITE" id="PS50070">
    <property type="entry name" value="KRINGLE_2"/>
    <property type="match status" value="1"/>
</dbReference>
<name>A0ABP0F7Y3_CLALP</name>
<keyword evidence="1 3" id="KW-0420">Kringle</keyword>
<dbReference type="InterPro" id="IPR050759">
    <property type="entry name" value="Serine_protease_kringle"/>
</dbReference>
<evidence type="ECO:0000313" key="5">
    <source>
        <dbReference type="EMBL" id="CAK8675824.1"/>
    </source>
</evidence>
<evidence type="ECO:0000313" key="6">
    <source>
        <dbReference type="Proteomes" id="UP001642483"/>
    </source>
</evidence>
<comment type="caution">
    <text evidence="5">The sequence shown here is derived from an EMBL/GenBank/DDBJ whole genome shotgun (WGS) entry which is preliminary data.</text>
</comment>
<dbReference type="InterPro" id="IPR000001">
    <property type="entry name" value="Kringle"/>
</dbReference>
<dbReference type="EMBL" id="CAWYQH010000024">
    <property type="protein sequence ID" value="CAK8675824.1"/>
    <property type="molecule type" value="Genomic_DNA"/>
</dbReference>
<protein>
    <recommendedName>
        <fullName evidence="4">Kringle domain-containing protein</fullName>
    </recommendedName>
</protein>
<proteinExistence type="predicted"/>
<dbReference type="Pfam" id="PF00051">
    <property type="entry name" value="Kringle"/>
    <property type="match status" value="1"/>
</dbReference>
<accession>A0ABP0F7Y3</accession>
<dbReference type="SUPFAM" id="SSF57440">
    <property type="entry name" value="Kringle-like"/>
    <property type="match status" value="1"/>
</dbReference>
<dbReference type="PROSITE" id="PS00021">
    <property type="entry name" value="KRINGLE_1"/>
    <property type="match status" value="1"/>
</dbReference>
<dbReference type="Proteomes" id="UP001642483">
    <property type="component" value="Unassembled WGS sequence"/>
</dbReference>
<dbReference type="Gene3D" id="2.40.20.10">
    <property type="entry name" value="Plasminogen Kringle 4"/>
    <property type="match status" value="1"/>
</dbReference>
<evidence type="ECO:0000256" key="1">
    <source>
        <dbReference type="ARBA" id="ARBA00022572"/>
    </source>
</evidence>
<feature type="domain" description="Kringle" evidence="4">
    <location>
        <begin position="47"/>
        <end position="122"/>
    </location>
</feature>
<dbReference type="InterPro" id="IPR013806">
    <property type="entry name" value="Kringle-like"/>
</dbReference>
<sequence length="192" mass="21892">MDVDVQEVEAQTDPCGMSFLSGCMSKIVTKGNSVYQHNIFHRLVARYCIQGPSAWYRGKRNYTESEIPCQRWDVTFPHEPKQTPRDGGHHNYCRNPDNDLDGTWCYTVDPDVKWQLCSIPKCPDDSKVIWTSHDASYRGSVWSLAADPEIAKVEGRTQTTSRIYKTTDESALISIATDKLGQRVFFTDTLYV</sequence>
<organism evidence="5 6">
    <name type="scientific">Clavelina lepadiformis</name>
    <name type="common">Light-bulb sea squirt</name>
    <name type="synonym">Ascidia lepadiformis</name>
    <dbReference type="NCBI Taxonomy" id="159417"/>
    <lineage>
        <taxon>Eukaryota</taxon>
        <taxon>Metazoa</taxon>
        <taxon>Chordata</taxon>
        <taxon>Tunicata</taxon>
        <taxon>Ascidiacea</taxon>
        <taxon>Aplousobranchia</taxon>
        <taxon>Clavelinidae</taxon>
        <taxon>Clavelina</taxon>
    </lineage>
</organism>
<evidence type="ECO:0000259" key="4">
    <source>
        <dbReference type="PROSITE" id="PS50070"/>
    </source>
</evidence>
<keyword evidence="6" id="KW-1185">Reference proteome</keyword>
<reference evidence="5 6" key="1">
    <citation type="submission" date="2024-02" db="EMBL/GenBank/DDBJ databases">
        <authorList>
            <person name="Daric V."/>
            <person name="Darras S."/>
        </authorList>
    </citation>
    <scope>NUCLEOTIDE SEQUENCE [LARGE SCALE GENOMIC DNA]</scope>
</reference>
<dbReference type="SMART" id="SM00130">
    <property type="entry name" value="KR"/>
    <property type="match status" value="1"/>
</dbReference>
<comment type="caution">
    <text evidence="3">Lacks conserved residue(s) required for the propagation of feature annotation.</text>
</comment>
<dbReference type="CDD" id="cd00108">
    <property type="entry name" value="KR"/>
    <property type="match status" value="1"/>
</dbReference>
<evidence type="ECO:0000256" key="2">
    <source>
        <dbReference type="ARBA" id="ARBA00023157"/>
    </source>
</evidence>
<dbReference type="PRINTS" id="PR00018">
    <property type="entry name" value="KRINGLE"/>
</dbReference>
<keyword evidence="2" id="KW-1015">Disulfide bond</keyword>
<evidence type="ECO:0000256" key="3">
    <source>
        <dbReference type="PROSITE-ProRule" id="PRU00121"/>
    </source>
</evidence>
<dbReference type="InterPro" id="IPR018056">
    <property type="entry name" value="Kringle_CS"/>
</dbReference>
<dbReference type="PANTHER" id="PTHR24261">
    <property type="entry name" value="PLASMINOGEN-RELATED"/>
    <property type="match status" value="1"/>
</dbReference>
<dbReference type="PANTHER" id="PTHR24261:SF7">
    <property type="entry name" value="KRINGLE DOMAIN-CONTAINING PROTEIN"/>
    <property type="match status" value="1"/>
</dbReference>